<keyword evidence="2" id="KW-1185">Reference proteome</keyword>
<evidence type="ECO:0000313" key="1">
    <source>
        <dbReference type="EMBL" id="KAF9524894.1"/>
    </source>
</evidence>
<gene>
    <name evidence="1" type="ORF">CPB83DRAFT_838526</name>
</gene>
<organism evidence="1 2">
    <name type="scientific">Crepidotus variabilis</name>
    <dbReference type="NCBI Taxonomy" id="179855"/>
    <lineage>
        <taxon>Eukaryota</taxon>
        <taxon>Fungi</taxon>
        <taxon>Dikarya</taxon>
        <taxon>Basidiomycota</taxon>
        <taxon>Agaricomycotina</taxon>
        <taxon>Agaricomycetes</taxon>
        <taxon>Agaricomycetidae</taxon>
        <taxon>Agaricales</taxon>
        <taxon>Agaricineae</taxon>
        <taxon>Crepidotaceae</taxon>
        <taxon>Crepidotus</taxon>
    </lineage>
</organism>
<comment type="caution">
    <text evidence="1">The sequence shown here is derived from an EMBL/GenBank/DDBJ whole genome shotgun (WGS) entry which is preliminary data.</text>
</comment>
<dbReference type="AlphaFoldDB" id="A0A9P6E9D1"/>
<proteinExistence type="predicted"/>
<reference evidence="1" key="1">
    <citation type="submission" date="2020-11" db="EMBL/GenBank/DDBJ databases">
        <authorList>
            <consortium name="DOE Joint Genome Institute"/>
            <person name="Ahrendt S."/>
            <person name="Riley R."/>
            <person name="Andreopoulos W."/>
            <person name="Labutti K."/>
            <person name="Pangilinan J."/>
            <person name="Ruiz-Duenas F.J."/>
            <person name="Barrasa J.M."/>
            <person name="Sanchez-Garcia M."/>
            <person name="Camarero S."/>
            <person name="Miyauchi S."/>
            <person name="Serrano A."/>
            <person name="Linde D."/>
            <person name="Babiker R."/>
            <person name="Drula E."/>
            <person name="Ayuso-Fernandez I."/>
            <person name="Pacheco R."/>
            <person name="Padilla G."/>
            <person name="Ferreira P."/>
            <person name="Barriuso J."/>
            <person name="Kellner H."/>
            <person name="Castanera R."/>
            <person name="Alfaro M."/>
            <person name="Ramirez L."/>
            <person name="Pisabarro A.G."/>
            <person name="Kuo A."/>
            <person name="Tritt A."/>
            <person name="Lipzen A."/>
            <person name="He G."/>
            <person name="Yan M."/>
            <person name="Ng V."/>
            <person name="Cullen D."/>
            <person name="Martin F."/>
            <person name="Rosso M.-N."/>
            <person name="Henrissat B."/>
            <person name="Hibbett D."/>
            <person name="Martinez A.T."/>
            <person name="Grigoriev I.V."/>
        </authorList>
    </citation>
    <scope>NUCLEOTIDE SEQUENCE</scope>
    <source>
        <strain evidence="1">CBS 506.95</strain>
    </source>
</reference>
<protein>
    <submittedName>
        <fullName evidence="1">Uncharacterized protein</fullName>
    </submittedName>
</protein>
<evidence type="ECO:0000313" key="2">
    <source>
        <dbReference type="Proteomes" id="UP000807306"/>
    </source>
</evidence>
<accession>A0A9P6E9D1</accession>
<dbReference type="EMBL" id="MU157891">
    <property type="protein sequence ID" value="KAF9524894.1"/>
    <property type="molecule type" value="Genomic_DNA"/>
</dbReference>
<sequence>MSPSSTSLGRPRPYPFVADDTADGHRLLWNWEIIEMKPSRKERLKELEKFALTGNTSQDYSSMNTKVHYLSEFVRRQSSVVRTPDRIVCRLKRIRTCSEIVDRIFSSGELHFWHYQTSRFSATLTPAKQDETLALFNVIIQLSKKFSAQPIITIDKSNSIPIECAVAQVVVIPLIGKSEVLPVEPPILSILSPLPLHPQFTMKVFNKAWNSLLYEEIGHVVASQSDTNSRCYSFAFLPVFWESLRQSNGVYDLENLGIVQSLARNNDASNLPGDVQVVYTFKRRVALKG</sequence>
<dbReference type="Proteomes" id="UP000807306">
    <property type="component" value="Unassembled WGS sequence"/>
</dbReference>
<name>A0A9P6E9D1_9AGAR</name>